<dbReference type="VEuPathDB" id="FungiDB:sscle_11g085660"/>
<dbReference type="GO" id="GO:1990904">
    <property type="term" value="C:ribonucleoprotein complex"/>
    <property type="evidence" value="ECO:0007669"/>
    <property type="project" value="UniProtKB-KW"/>
</dbReference>
<keyword evidence="3" id="KW-0687">Ribonucleoprotein</keyword>
<dbReference type="Pfam" id="PF01165">
    <property type="entry name" value="Ribosomal_S21"/>
    <property type="match status" value="1"/>
</dbReference>
<accession>A0A1D9QFR9</accession>
<gene>
    <name evidence="5" type="ORF">sscle_11g085660</name>
</gene>
<feature type="region of interest" description="Disordered" evidence="4">
    <location>
        <begin position="122"/>
        <end position="184"/>
    </location>
</feature>
<keyword evidence="2" id="KW-0689">Ribosomal protein</keyword>
<dbReference type="GO" id="GO:0003735">
    <property type="term" value="F:structural constituent of ribosome"/>
    <property type="evidence" value="ECO:0007669"/>
    <property type="project" value="InterPro"/>
</dbReference>
<evidence type="ECO:0000256" key="4">
    <source>
        <dbReference type="SAM" id="MobiDB-lite"/>
    </source>
</evidence>
<dbReference type="PANTHER" id="PTHR41237:SF1">
    <property type="entry name" value="SMALL RIBOSOMAL SUBUNIT PROTEIN BS21M"/>
    <property type="match status" value="1"/>
</dbReference>
<name>A0A1D9QFR9_SCLS1</name>
<dbReference type="EMBL" id="CP017824">
    <property type="protein sequence ID" value="APA13796.1"/>
    <property type="molecule type" value="Genomic_DNA"/>
</dbReference>
<dbReference type="InterPro" id="IPR001911">
    <property type="entry name" value="Ribosomal_bS21"/>
</dbReference>
<comment type="similarity">
    <text evidence="1">Belongs to the bacterial ribosomal protein bS21 family.</text>
</comment>
<organism evidence="5 6">
    <name type="scientific">Sclerotinia sclerotiorum (strain ATCC 18683 / 1980 / Ss-1)</name>
    <name type="common">White mold</name>
    <name type="synonym">Whetzelinia sclerotiorum</name>
    <dbReference type="NCBI Taxonomy" id="665079"/>
    <lineage>
        <taxon>Eukaryota</taxon>
        <taxon>Fungi</taxon>
        <taxon>Dikarya</taxon>
        <taxon>Ascomycota</taxon>
        <taxon>Pezizomycotina</taxon>
        <taxon>Leotiomycetes</taxon>
        <taxon>Helotiales</taxon>
        <taxon>Sclerotiniaceae</taxon>
        <taxon>Sclerotinia</taxon>
    </lineage>
</organism>
<feature type="region of interest" description="Disordered" evidence="4">
    <location>
        <begin position="59"/>
        <end position="106"/>
    </location>
</feature>
<reference evidence="6" key="1">
    <citation type="journal article" date="2017" name="Genome Biol. Evol.">
        <title>The complete genome sequence of the phytopathogenic fungus Sclerotinia sclerotiorum reveals insights into the genome architecture of broad host range pathogens.</title>
        <authorList>
            <person name="Derbyshire M."/>
            <person name="Denton-Giles M."/>
            <person name="Hegedus D."/>
            <person name="Seifbarghy S."/>
            <person name="Rollins J."/>
            <person name="van Kan J."/>
            <person name="Seidl M.F."/>
            <person name="Faino L."/>
            <person name="Mbengue M."/>
            <person name="Navaud O."/>
            <person name="Raffaele S."/>
            <person name="Hammond-Kosack K."/>
            <person name="Heard S."/>
            <person name="Oliver R."/>
        </authorList>
    </citation>
    <scope>NUCLEOTIDE SEQUENCE [LARGE SCALE GENOMIC DNA]</scope>
    <source>
        <strain evidence="6">ATCC 18683 / 1980 / Ss-1</strain>
    </source>
</reference>
<evidence type="ECO:0000313" key="6">
    <source>
        <dbReference type="Proteomes" id="UP000177798"/>
    </source>
</evidence>
<dbReference type="InterPro" id="IPR052837">
    <property type="entry name" value="Mitoribosomal_bS21"/>
</dbReference>
<dbReference type="OrthoDB" id="2501249at2759"/>
<sequence>MIFTSKLIHLKNPKFAVSVHGPSIFLSASLNKSSNASISTTCQLTDSYFDQSHRALSTTSRIYAPEPTTRAPFTPDSSSTSPSPSNGETPNASPASPPTPKEDTLESLATQSISEAFSWIKPKPQADPSHLNPPTAEIENRSTFPRPSQSPPLKSSSLLDRISNSNMANPSSNFTRSSSMDSPFGRMQIPVKKTGATGSLYDFMNETASMVAPPLAPRKEMRLTPRTGRTIDIKSNIDLSRGIRMLEASCALNKVRHDQTHQRFHERGGMKRKRLHRQRWRNNFMEGFKGIVGRVKQLKNQGW</sequence>
<dbReference type="Proteomes" id="UP000177798">
    <property type="component" value="Chromosome 11"/>
</dbReference>
<dbReference type="GO" id="GO:0005840">
    <property type="term" value="C:ribosome"/>
    <property type="evidence" value="ECO:0007669"/>
    <property type="project" value="UniProtKB-KW"/>
</dbReference>
<dbReference type="PANTHER" id="PTHR41237">
    <property type="entry name" value="37S RIBOSOMAL PROTEIN MRP21, MITOCHONDRIAL"/>
    <property type="match status" value="1"/>
</dbReference>
<evidence type="ECO:0000256" key="2">
    <source>
        <dbReference type="ARBA" id="ARBA00022980"/>
    </source>
</evidence>
<evidence type="ECO:0000256" key="1">
    <source>
        <dbReference type="ARBA" id="ARBA00006640"/>
    </source>
</evidence>
<feature type="compositionally biased region" description="Low complexity" evidence="4">
    <location>
        <begin position="72"/>
        <end position="94"/>
    </location>
</feature>
<feature type="compositionally biased region" description="Polar residues" evidence="4">
    <location>
        <begin position="162"/>
        <end position="181"/>
    </location>
</feature>
<evidence type="ECO:0000256" key="3">
    <source>
        <dbReference type="ARBA" id="ARBA00023274"/>
    </source>
</evidence>
<dbReference type="GO" id="GO:0006412">
    <property type="term" value="P:translation"/>
    <property type="evidence" value="ECO:0007669"/>
    <property type="project" value="InterPro"/>
</dbReference>
<evidence type="ECO:0008006" key="7">
    <source>
        <dbReference type="Google" id="ProtNLM"/>
    </source>
</evidence>
<proteinExistence type="inferred from homology"/>
<evidence type="ECO:0000313" key="5">
    <source>
        <dbReference type="EMBL" id="APA13796.1"/>
    </source>
</evidence>
<dbReference type="AlphaFoldDB" id="A0A1D9QFR9"/>
<protein>
    <recommendedName>
        <fullName evidence="7">Ribosomal protein S21</fullName>
    </recommendedName>
</protein>